<dbReference type="SUPFAM" id="SSF56954">
    <property type="entry name" value="Outer membrane efflux proteins (OEP)"/>
    <property type="match status" value="1"/>
</dbReference>
<comment type="similarity">
    <text evidence="1">Belongs to the outer membrane factor (OMF) (TC 1.B.17) family.</text>
</comment>
<sequence length="528" mass="57300">MRSNLSPTLAGALICGLVGCAHVSKRPERVNASVSEKNPAKLDGSVVTTAFHPPHVPALGEPMATAIESAPAVSPDLSGPQPVDAYIRQALAENRTVQAAFHNVQSLKYRIPQVTTLDDPVASNTIFPIPGVAPQYSLMGYNPYNLTLAQQFPWFGTLRLRGEVAEGDVLVALAELAAAQLDSVAAVKRAYFDLYVNQKTEEIINENRKILEDFRTLAKSRLETGGTQQDVLRAEVLLSELDREAANTQQGIATTRASLARQLHVSPETNLMTLPELPRAAIPAEMERLYQLAIAVRPELKGRLAAVARDEKAVELAKKRFYPNVTLGLTYMDMEKTNAMTPQTAGGMPNVGFFVGFNLPIYRAKYRAGVCEAEERTKADAKLYEAQRDETFGEIKDFMVQAKVQQDVIGLLRDNILPRMNTTLELARSDYAKGNVDVATVFSALREVLQIQLQIAQVEGELGKALASLERAVGTQINEHPPAHRAEAVVPTPNTPPLPPADSGPFRANAPAGSPEAGQPEPIKPGPL</sequence>
<dbReference type="GO" id="GO:0015562">
    <property type="term" value="F:efflux transmembrane transporter activity"/>
    <property type="evidence" value="ECO:0007669"/>
    <property type="project" value="InterPro"/>
</dbReference>
<dbReference type="Pfam" id="PF02321">
    <property type="entry name" value="OEP"/>
    <property type="match status" value="1"/>
</dbReference>
<dbReference type="InterPro" id="IPR003423">
    <property type="entry name" value="OMP_efflux"/>
</dbReference>
<gene>
    <name evidence="3" type="ORF">V5E97_20005</name>
</gene>
<reference evidence="3" key="1">
    <citation type="submission" date="2024-05" db="EMBL/GenBank/DDBJ databases">
        <title>Planctomycetes of the genus Singulisphaera possess chitinolytic capabilities.</title>
        <authorList>
            <person name="Ivanova A."/>
        </authorList>
    </citation>
    <scope>NUCLEOTIDE SEQUENCE</scope>
    <source>
        <strain evidence="3">Ch08T</strain>
    </source>
</reference>
<dbReference type="Gene3D" id="1.20.1600.10">
    <property type="entry name" value="Outer membrane efflux proteins (OEP)"/>
    <property type="match status" value="1"/>
</dbReference>
<feature type="compositionally biased region" description="Pro residues" evidence="2">
    <location>
        <begin position="493"/>
        <end position="502"/>
    </location>
</feature>
<evidence type="ECO:0000256" key="2">
    <source>
        <dbReference type="SAM" id="MobiDB-lite"/>
    </source>
</evidence>
<evidence type="ECO:0000313" key="3">
    <source>
        <dbReference type="EMBL" id="XBH08239.1"/>
    </source>
</evidence>
<name>A0AAU7CS02_9BACT</name>
<dbReference type="PANTHER" id="PTHR30203">
    <property type="entry name" value="OUTER MEMBRANE CATION EFFLUX PROTEIN"/>
    <property type="match status" value="1"/>
</dbReference>
<dbReference type="PANTHER" id="PTHR30203:SF24">
    <property type="entry name" value="BLR4935 PROTEIN"/>
    <property type="match status" value="1"/>
</dbReference>
<dbReference type="EMBL" id="CP155447">
    <property type="protein sequence ID" value="XBH08239.1"/>
    <property type="molecule type" value="Genomic_DNA"/>
</dbReference>
<evidence type="ECO:0000256" key="1">
    <source>
        <dbReference type="ARBA" id="ARBA00007613"/>
    </source>
</evidence>
<dbReference type="AlphaFoldDB" id="A0AAU7CS02"/>
<feature type="region of interest" description="Disordered" evidence="2">
    <location>
        <begin position="483"/>
        <end position="528"/>
    </location>
</feature>
<dbReference type="InterPro" id="IPR010131">
    <property type="entry name" value="MdtP/NodT-like"/>
</dbReference>
<organism evidence="3">
    <name type="scientific">Singulisphaera sp. Ch08</name>
    <dbReference type="NCBI Taxonomy" id="3120278"/>
    <lineage>
        <taxon>Bacteria</taxon>
        <taxon>Pseudomonadati</taxon>
        <taxon>Planctomycetota</taxon>
        <taxon>Planctomycetia</taxon>
        <taxon>Isosphaerales</taxon>
        <taxon>Isosphaeraceae</taxon>
        <taxon>Singulisphaera</taxon>
    </lineage>
</organism>
<dbReference type="RefSeq" id="WP_406701072.1">
    <property type="nucleotide sequence ID" value="NZ_CP155447.1"/>
</dbReference>
<accession>A0AAU7CS02</accession>
<dbReference type="PROSITE" id="PS51257">
    <property type="entry name" value="PROKAR_LIPOPROTEIN"/>
    <property type="match status" value="1"/>
</dbReference>
<proteinExistence type="inferred from homology"/>
<protein>
    <submittedName>
        <fullName evidence="3">TolC family protein</fullName>
    </submittedName>
</protein>